<keyword evidence="3" id="KW-1185">Reference proteome</keyword>
<sequence length="118" mass="13432">MSKLTPFGREIRKLRLDKDITLSEMANKIGKSPSFVSEVEVGRKPIPKGYVEKIIETYSLAHEEKNILLNAQALTMKHIPTDHLNLEQKEIVAAFARVIHQFSEQELTKVQKILAGHK</sequence>
<dbReference type="CDD" id="cd00093">
    <property type="entry name" value="HTH_XRE"/>
    <property type="match status" value="1"/>
</dbReference>
<gene>
    <name evidence="2" type="ORF">QJV27_10050</name>
</gene>
<reference evidence="2" key="1">
    <citation type="submission" date="2023-05" db="EMBL/GenBank/DDBJ databases">
        <title>Whole genome sequence of Commensalibacter sp.</title>
        <authorList>
            <person name="Charoenyingcharoen P."/>
            <person name="Yukphan P."/>
        </authorList>
    </citation>
    <scope>NUCLEOTIDE SEQUENCE</scope>
    <source>
        <strain evidence="2">TBRC 16381</strain>
    </source>
</reference>
<evidence type="ECO:0000313" key="3">
    <source>
        <dbReference type="Proteomes" id="UP001431634"/>
    </source>
</evidence>
<dbReference type="Pfam" id="PF13560">
    <property type="entry name" value="HTH_31"/>
    <property type="match status" value="1"/>
</dbReference>
<dbReference type="Proteomes" id="UP001431634">
    <property type="component" value="Unassembled WGS sequence"/>
</dbReference>
<dbReference type="SUPFAM" id="SSF47413">
    <property type="entry name" value="lambda repressor-like DNA-binding domains"/>
    <property type="match status" value="1"/>
</dbReference>
<protein>
    <submittedName>
        <fullName evidence="2">Helix-turn-helix domain-containing protein</fullName>
    </submittedName>
</protein>
<dbReference type="InterPro" id="IPR001387">
    <property type="entry name" value="Cro/C1-type_HTH"/>
</dbReference>
<name>A0ABT6Q3W1_9PROT</name>
<proteinExistence type="predicted"/>
<organism evidence="2 3">
    <name type="scientific">Commensalibacter oyaizuii</name>
    <dbReference type="NCBI Taxonomy" id="3043873"/>
    <lineage>
        <taxon>Bacteria</taxon>
        <taxon>Pseudomonadati</taxon>
        <taxon>Pseudomonadota</taxon>
        <taxon>Alphaproteobacteria</taxon>
        <taxon>Acetobacterales</taxon>
        <taxon>Acetobacteraceae</taxon>
    </lineage>
</organism>
<dbReference type="RefSeq" id="WP_281448791.1">
    <property type="nucleotide sequence ID" value="NZ_JASBAO010000001.1"/>
</dbReference>
<dbReference type="SMART" id="SM00530">
    <property type="entry name" value="HTH_XRE"/>
    <property type="match status" value="1"/>
</dbReference>
<dbReference type="PROSITE" id="PS50943">
    <property type="entry name" value="HTH_CROC1"/>
    <property type="match status" value="1"/>
</dbReference>
<evidence type="ECO:0000259" key="1">
    <source>
        <dbReference type="PROSITE" id="PS50943"/>
    </source>
</evidence>
<comment type="caution">
    <text evidence="2">The sequence shown here is derived from an EMBL/GenBank/DDBJ whole genome shotgun (WGS) entry which is preliminary data.</text>
</comment>
<dbReference type="Gene3D" id="1.10.260.40">
    <property type="entry name" value="lambda repressor-like DNA-binding domains"/>
    <property type="match status" value="1"/>
</dbReference>
<accession>A0ABT6Q3W1</accession>
<feature type="domain" description="HTH cro/C1-type" evidence="1">
    <location>
        <begin position="11"/>
        <end position="65"/>
    </location>
</feature>
<dbReference type="InterPro" id="IPR010982">
    <property type="entry name" value="Lambda_DNA-bd_dom_sf"/>
</dbReference>
<evidence type="ECO:0000313" key="2">
    <source>
        <dbReference type="EMBL" id="MDI2091705.1"/>
    </source>
</evidence>
<dbReference type="EMBL" id="JASBAO010000001">
    <property type="protein sequence ID" value="MDI2091705.1"/>
    <property type="molecule type" value="Genomic_DNA"/>
</dbReference>